<gene>
    <name evidence="2" type="ORF">Z519_07742</name>
</gene>
<evidence type="ECO:0000259" key="1">
    <source>
        <dbReference type="Pfam" id="PF01717"/>
    </source>
</evidence>
<protein>
    <recommendedName>
        <fullName evidence="1">Cobalamin-independent methionine synthase MetE C-terminal/archaeal domain-containing protein</fullName>
    </recommendedName>
</protein>
<dbReference type="PANTHER" id="PTHR43844">
    <property type="entry name" value="METHIONINE SYNTHASE"/>
    <property type="match status" value="1"/>
</dbReference>
<name>A0A0D2FZ82_CLAB1</name>
<dbReference type="HOGENOM" id="CLU_058877_0_0_1"/>
<dbReference type="GO" id="GO:0008270">
    <property type="term" value="F:zinc ion binding"/>
    <property type="evidence" value="ECO:0007669"/>
    <property type="project" value="InterPro"/>
</dbReference>
<keyword evidence="3" id="KW-1185">Reference proteome</keyword>
<dbReference type="AlphaFoldDB" id="A0A0D2FZ82"/>
<dbReference type="RefSeq" id="XP_016618441.1">
    <property type="nucleotide sequence ID" value="XM_016765472.1"/>
</dbReference>
<evidence type="ECO:0000313" key="2">
    <source>
        <dbReference type="EMBL" id="KIW91772.1"/>
    </source>
</evidence>
<dbReference type="GeneID" id="27700670"/>
<dbReference type="Proteomes" id="UP000053789">
    <property type="component" value="Unassembled WGS sequence"/>
</dbReference>
<dbReference type="CDD" id="cd03311">
    <property type="entry name" value="CIMS_C_terminal_like"/>
    <property type="match status" value="1"/>
</dbReference>
<proteinExistence type="predicted"/>
<dbReference type="GO" id="GO:0009086">
    <property type="term" value="P:methionine biosynthetic process"/>
    <property type="evidence" value="ECO:0007669"/>
    <property type="project" value="InterPro"/>
</dbReference>
<dbReference type="InterPro" id="IPR038071">
    <property type="entry name" value="UROD/MetE-like_sf"/>
</dbReference>
<evidence type="ECO:0000313" key="3">
    <source>
        <dbReference type="Proteomes" id="UP000053789"/>
    </source>
</evidence>
<dbReference type="Gene3D" id="3.20.20.210">
    <property type="match status" value="1"/>
</dbReference>
<dbReference type="SUPFAM" id="SSF51726">
    <property type="entry name" value="UROD/MetE-like"/>
    <property type="match status" value="1"/>
</dbReference>
<dbReference type="PANTHER" id="PTHR43844:SF2">
    <property type="entry name" value="SYNTHASE, VITAMIN-B12 INDEPENDENT, PUTATIVE (AFU_ORTHOLOGUE AFUA_3G12060)-RELATED"/>
    <property type="match status" value="1"/>
</dbReference>
<sequence>MHQSPPFRAEHIGSLLRPAELLQLRESVTAGERAQQDLEDAENRYIKDIVELQHDLRFQAITDGEYRRHVYWGDFFTDLEGFQDVTVNEQSIGILREYVPDFKLFTSAGAKGAKTTVCSGKIKHVRSTFAESFEYLKGLVQPEQVKNIKMTMGSPHWFHFRYRPGCAYPTDVYSCDTEYYHDIAAAYQAELKALYAAGMRNLQIDDPTFAYFCDEKFVHGWHDDPMNKKTVDEVIDEYIALVNDCIKQLPADVHVGLHLCRGNFMSGHWATGGYERIAKKIFKQAKVDTFLLEFDTDRSGGFEPLIELPGDKNLVLGLVTTKFPHLEDPEVLKRRIWEATRFMAQGSGQSELDALKRTSISPQCGFASASVGNKMTRNDMIEKLKLVRGVADAVWPGEP</sequence>
<organism evidence="2 3">
    <name type="scientific">Cladophialophora bantiana (strain ATCC 10958 / CBS 173.52 / CDC B-1940 / NIH 8579)</name>
    <name type="common">Xylohypha bantiana</name>
    <dbReference type="NCBI Taxonomy" id="1442370"/>
    <lineage>
        <taxon>Eukaryota</taxon>
        <taxon>Fungi</taxon>
        <taxon>Dikarya</taxon>
        <taxon>Ascomycota</taxon>
        <taxon>Pezizomycotina</taxon>
        <taxon>Eurotiomycetes</taxon>
        <taxon>Chaetothyriomycetidae</taxon>
        <taxon>Chaetothyriales</taxon>
        <taxon>Herpotrichiellaceae</taxon>
        <taxon>Cladophialophora</taxon>
    </lineage>
</organism>
<reference evidence="2" key="1">
    <citation type="submission" date="2015-01" db="EMBL/GenBank/DDBJ databases">
        <title>The Genome Sequence of Cladophialophora bantiana CBS 173.52.</title>
        <authorList>
            <consortium name="The Broad Institute Genomics Platform"/>
            <person name="Cuomo C."/>
            <person name="de Hoog S."/>
            <person name="Gorbushina A."/>
            <person name="Stielow B."/>
            <person name="Teixiera M."/>
            <person name="Abouelleil A."/>
            <person name="Chapman S.B."/>
            <person name="Priest M."/>
            <person name="Young S.K."/>
            <person name="Wortman J."/>
            <person name="Nusbaum C."/>
            <person name="Birren B."/>
        </authorList>
    </citation>
    <scope>NUCLEOTIDE SEQUENCE [LARGE SCALE GENOMIC DNA]</scope>
    <source>
        <strain evidence="2">CBS 173.52</strain>
    </source>
</reference>
<dbReference type="GO" id="GO:0003871">
    <property type="term" value="F:5-methyltetrahydropteroyltriglutamate-homocysteine S-methyltransferase activity"/>
    <property type="evidence" value="ECO:0007669"/>
    <property type="project" value="InterPro"/>
</dbReference>
<accession>A0A0D2FZ82</accession>
<dbReference type="InterPro" id="IPR002629">
    <property type="entry name" value="Met_Synth_C/arc"/>
</dbReference>
<dbReference type="EMBL" id="KN846990">
    <property type="protein sequence ID" value="KIW91772.1"/>
    <property type="molecule type" value="Genomic_DNA"/>
</dbReference>
<dbReference type="OrthoDB" id="7772923at2759"/>
<dbReference type="Pfam" id="PF01717">
    <property type="entry name" value="Meth_synt_2"/>
    <property type="match status" value="1"/>
</dbReference>
<feature type="domain" description="Cobalamin-independent methionine synthase MetE C-terminal/archaeal" evidence="1">
    <location>
        <begin position="179"/>
        <end position="371"/>
    </location>
</feature>